<evidence type="ECO:0000256" key="5">
    <source>
        <dbReference type="ARBA" id="ARBA00023136"/>
    </source>
</evidence>
<evidence type="ECO:0000256" key="7">
    <source>
        <dbReference type="PROSITE-ProRule" id="PRU00703"/>
    </source>
</evidence>
<evidence type="ECO:0000256" key="3">
    <source>
        <dbReference type="ARBA" id="ARBA00022989"/>
    </source>
</evidence>
<dbReference type="GO" id="GO:0016020">
    <property type="term" value="C:membrane"/>
    <property type="evidence" value="ECO:0007669"/>
    <property type="project" value="UniProtKB-SubCell"/>
</dbReference>
<dbReference type="STRING" id="981085.W9R5S5"/>
<dbReference type="PROSITE" id="PS50922">
    <property type="entry name" value="TLC"/>
    <property type="match status" value="1"/>
</dbReference>
<evidence type="ECO:0000313" key="12">
    <source>
        <dbReference type="Proteomes" id="UP000030645"/>
    </source>
</evidence>
<feature type="transmembrane region" description="Helical" evidence="8">
    <location>
        <begin position="273"/>
        <end position="296"/>
    </location>
</feature>
<dbReference type="PANTHER" id="PTHR43080:SF2">
    <property type="entry name" value="CBS DOMAIN-CONTAINING PROTEIN"/>
    <property type="match status" value="1"/>
</dbReference>
<feature type="transmembrane region" description="Helical" evidence="8">
    <location>
        <begin position="316"/>
        <end position="336"/>
    </location>
</feature>
<accession>W9R5S5</accession>
<dbReference type="Gene3D" id="3.10.580.10">
    <property type="entry name" value="CBS-domain"/>
    <property type="match status" value="1"/>
</dbReference>
<feature type="domain" description="TLC" evidence="9">
    <location>
        <begin position="264"/>
        <end position="468"/>
    </location>
</feature>
<dbReference type="InterPro" id="IPR046342">
    <property type="entry name" value="CBS_dom_sf"/>
</dbReference>
<dbReference type="eggNOG" id="KOG4561">
    <property type="taxonomic scope" value="Eukaryota"/>
</dbReference>
<dbReference type="SUPFAM" id="SSF54631">
    <property type="entry name" value="CBS-domain pair"/>
    <property type="match status" value="1"/>
</dbReference>
<evidence type="ECO:0000256" key="1">
    <source>
        <dbReference type="ARBA" id="ARBA00004141"/>
    </source>
</evidence>
<feature type="domain" description="CBS" evidence="10">
    <location>
        <begin position="135"/>
        <end position="193"/>
    </location>
</feature>
<dbReference type="Proteomes" id="UP000030645">
    <property type="component" value="Unassembled WGS sequence"/>
</dbReference>
<dbReference type="Pfam" id="PF03798">
    <property type="entry name" value="TRAM_LAG1_CLN8"/>
    <property type="match status" value="1"/>
</dbReference>
<name>W9R5S5_9ROSA</name>
<keyword evidence="4 7" id="KW-0129">CBS domain</keyword>
<feature type="transmembrane region" description="Helical" evidence="8">
    <location>
        <begin position="433"/>
        <end position="457"/>
    </location>
</feature>
<dbReference type="PROSITE" id="PS51371">
    <property type="entry name" value="CBS"/>
    <property type="match status" value="2"/>
</dbReference>
<dbReference type="SMR" id="W9R5S5"/>
<gene>
    <name evidence="11" type="ORF">L484_022685</name>
</gene>
<keyword evidence="12" id="KW-1185">Reference proteome</keyword>
<evidence type="ECO:0000313" key="11">
    <source>
        <dbReference type="EMBL" id="EXB57578.1"/>
    </source>
</evidence>
<feature type="domain" description="CBS" evidence="10">
    <location>
        <begin position="67"/>
        <end position="126"/>
    </location>
</feature>
<feature type="transmembrane region" description="Helical" evidence="8">
    <location>
        <begin position="343"/>
        <end position="360"/>
    </location>
</feature>
<evidence type="ECO:0000259" key="10">
    <source>
        <dbReference type="PROSITE" id="PS51371"/>
    </source>
</evidence>
<proteinExistence type="predicted"/>
<evidence type="ECO:0000256" key="6">
    <source>
        <dbReference type="PROSITE-ProRule" id="PRU00205"/>
    </source>
</evidence>
<evidence type="ECO:0000256" key="2">
    <source>
        <dbReference type="ARBA" id="ARBA00022692"/>
    </source>
</evidence>
<dbReference type="InterPro" id="IPR006634">
    <property type="entry name" value="TLC-dom"/>
</dbReference>
<keyword evidence="2 6" id="KW-0812">Transmembrane</keyword>
<comment type="subcellular location">
    <subcellularLocation>
        <location evidence="1">Membrane</location>
        <topology evidence="1">Multi-pass membrane protein</topology>
    </subcellularLocation>
</comment>
<dbReference type="Pfam" id="PF00571">
    <property type="entry name" value="CBS"/>
    <property type="match status" value="2"/>
</dbReference>
<dbReference type="EMBL" id="KE344347">
    <property type="protein sequence ID" value="EXB57578.1"/>
    <property type="molecule type" value="Genomic_DNA"/>
</dbReference>
<dbReference type="InterPro" id="IPR000644">
    <property type="entry name" value="CBS_dom"/>
</dbReference>
<reference evidence="12" key="1">
    <citation type="submission" date="2013-01" db="EMBL/GenBank/DDBJ databases">
        <title>Draft Genome Sequence of a Mulberry Tree, Morus notabilis C.K. Schneid.</title>
        <authorList>
            <person name="He N."/>
            <person name="Zhao S."/>
        </authorList>
    </citation>
    <scope>NUCLEOTIDE SEQUENCE</scope>
</reference>
<dbReference type="SMART" id="SM00116">
    <property type="entry name" value="CBS"/>
    <property type="match status" value="2"/>
</dbReference>
<dbReference type="AlphaFoldDB" id="W9R5S5"/>
<dbReference type="CDD" id="cd04623">
    <property type="entry name" value="CBS_pair_bac_euk"/>
    <property type="match status" value="1"/>
</dbReference>
<evidence type="ECO:0000256" key="8">
    <source>
        <dbReference type="SAM" id="Phobius"/>
    </source>
</evidence>
<evidence type="ECO:0000256" key="4">
    <source>
        <dbReference type="ARBA" id="ARBA00023122"/>
    </source>
</evidence>
<sequence>MQGAIRGFLSNGSVVKNAVLQRISLVNPLFQPAVLSRFQSVTSPRMEEHGFESTTIADILKAKGKSADGSWLWCTTKDTVYDAVKSMTHHNVGALVVVNSEEDKSIAGIVTERDYLRKIIVQGKSSKTTKVGEIMTEENKLITVGPGTKVLQAMQLMTDKRIRHIPVIDERGMIGMVSIGDVVRAVVSEHRQELERLNAFIHGGFGLKLRSGNMVGFPGYDISSREFHNFASVFSGIILCVIVYKLTGLFSLRCFKGYGKLTKAQKIEWNNRGISTAHAIVVAIASFYLVVLSDLFKEDSGDGLIVNRSSTLSNTVMGISIGYFLTDLGMIFWLFPALGGLEYVIHHGLSMFSIILSLASGQAQMYILMVLFSESTTPFVNLRWYLDTAGQKNSTLYIFNGVALFLGWLVARILLFIYFFIHMSTHFNEVKTIFPLGFYSLLAVAPVLAAMNLFWFWKIAKGLIKTLSKARHSQ</sequence>
<feature type="transmembrane region" description="Helical" evidence="8">
    <location>
        <begin position="398"/>
        <end position="421"/>
    </location>
</feature>
<evidence type="ECO:0000259" key="9">
    <source>
        <dbReference type="PROSITE" id="PS50922"/>
    </source>
</evidence>
<dbReference type="PANTHER" id="PTHR43080">
    <property type="entry name" value="CBS DOMAIN-CONTAINING PROTEIN CBSX3, MITOCHONDRIAL"/>
    <property type="match status" value="1"/>
</dbReference>
<dbReference type="SMART" id="SM00724">
    <property type="entry name" value="TLC"/>
    <property type="match status" value="1"/>
</dbReference>
<keyword evidence="3 8" id="KW-1133">Transmembrane helix</keyword>
<feature type="transmembrane region" description="Helical" evidence="8">
    <location>
        <begin position="230"/>
        <end position="252"/>
    </location>
</feature>
<dbReference type="InterPro" id="IPR044725">
    <property type="entry name" value="CBSX3_CBS_dom"/>
</dbReference>
<keyword evidence="5 6" id="KW-0472">Membrane</keyword>
<organism evidence="11 12">
    <name type="scientific">Morus notabilis</name>
    <dbReference type="NCBI Taxonomy" id="981085"/>
    <lineage>
        <taxon>Eukaryota</taxon>
        <taxon>Viridiplantae</taxon>
        <taxon>Streptophyta</taxon>
        <taxon>Embryophyta</taxon>
        <taxon>Tracheophyta</taxon>
        <taxon>Spermatophyta</taxon>
        <taxon>Magnoliopsida</taxon>
        <taxon>eudicotyledons</taxon>
        <taxon>Gunneridae</taxon>
        <taxon>Pentapetalae</taxon>
        <taxon>rosids</taxon>
        <taxon>fabids</taxon>
        <taxon>Rosales</taxon>
        <taxon>Moraceae</taxon>
        <taxon>Moreae</taxon>
        <taxon>Morus</taxon>
    </lineage>
</organism>
<dbReference type="InterPro" id="IPR051257">
    <property type="entry name" value="Diverse_CBS-Domain"/>
</dbReference>
<protein>
    <submittedName>
        <fullName evidence="11">CBS domain-containing protein CBSX3</fullName>
    </submittedName>
</protein>